<keyword evidence="6 9" id="KW-0238">DNA-binding</keyword>
<evidence type="ECO:0000259" key="10">
    <source>
        <dbReference type="PROSITE" id="PS51898"/>
    </source>
</evidence>
<dbReference type="GO" id="GO:0005737">
    <property type="term" value="C:cytoplasm"/>
    <property type="evidence" value="ECO:0007669"/>
    <property type="project" value="UniProtKB-SubCell"/>
</dbReference>
<dbReference type="HAMAP" id="MF_01808">
    <property type="entry name" value="Recomb_XerC_XerD"/>
    <property type="match status" value="1"/>
</dbReference>
<dbReference type="PROSITE" id="PS51898">
    <property type="entry name" value="TYR_RECOMBINASE"/>
    <property type="match status" value="1"/>
</dbReference>
<feature type="active site" description="O-(3'-phospho-DNA)-tyrosine intermediate" evidence="9">
    <location>
        <position position="281"/>
    </location>
</feature>
<dbReference type="AlphaFoldDB" id="A0A7M1QWM9"/>
<comment type="subcellular location">
    <subcellularLocation>
        <location evidence="1 9">Cytoplasm</location>
    </subcellularLocation>
</comment>
<gene>
    <name evidence="9" type="primary">xerC</name>
    <name evidence="12" type="ORF">INS88_03480</name>
</gene>
<dbReference type="InterPro" id="IPR050090">
    <property type="entry name" value="Tyrosine_recombinase_XerCD"/>
</dbReference>
<dbReference type="InterPro" id="IPR010998">
    <property type="entry name" value="Integrase_recombinase_N"/>
</dbReference>
<dbReference type="GO" id="GO:0006313">
    <property type="term" value="P:DNA transposition"/>
    <property type="evidence" value="ECO:0007669"/>
    <property type="project" value="UniProtKB-UniRule"/>
</dbReference>
<evidence type="ECO:0000256" key="2">
    <source>
        <dbReference type="ARBA" id="ARBA00022490"/>
    </source>
</evidence>
<dbReference type="Pfam" id="PF00589">
    <property type="entry name" value="Phage_integrase"/>
    <property type="match status" value="1"/>
</dbReference>
<keyword evidence="13" id="KW-1185">Reference proteome</keyword>
<dbReference type="PANTHER" id="PTHR30349">
    <property type="entry name" value="PHAGE INTEGRASE-RELATED"/>
    <property type="match status" value="1"/>
</dbReference>
<proteinExistence type="inferred from homology"/>
<dbReference type="CDD" id="cd00798">
    <property type="entry name" value="INT_XerDC_C"/>
    <property type="match status" value="1"/>
</dbReference>
<comment type="subunit">
    <text evidence="9">Forms a cyclic heterotetrameric complex composed of two molecules of XerC and two molecules of XerD.</text>
</comment>
<keyword evidence="8 9" id="KW-0131">Cell cycle</keyword>
<dbReference type="Gene3D" id="1.10.150.130">
    <property type="match status" value="1"/>
</dbReference>
<evidence type="ECO:0000313" key="13">
    <source>
        <dbReference type="Proteomes" id="UP000595053"/>
    </source>
</evidence>
<name>A0A7M1QWM9_9ACTO</name>
<sequence>MSVEKIVAEYDHELAVRRGLSEHTVRAYVKEARSLLDFLATYSSDVEQSLEFLELADLRSWLAWRQRAGHTRATMARHSAAIRSFTRWLHKNGYLTNDPGLRLKSPRADNALPKVLSKDQAKRLLDTAAVRAAEAGGLAVRDWAMLEMLYASGIRVSELVGLDITSIQADSTLRVVGKGNKERIVPFGRPAREALSQWLSVRPQFLKGDRQAVFVGRAGKRIDPRMVRTVLDRLTMLADLPHIGPHGLRHSAATHLLEGGSDLRSVQEVLGHSSLGTTQRYTHVSAERLRSAFGQAHPRA</sequence>
<keyword evidence="7 9" id="KW-0233">DNA recombination</keyword>
<dbReference type="EMBL" id="CP063213">
    <property type="protein sequence ID" value="QOR46276.1"/>
    <property type="molecule type" value="Genomic_DNA"/>
</dbReference>
<dbReference type="InterPro" id="IPR013762">
    <property type="entry name" value="Integrase-like_cat_sf"/>
</dbReference>
<evidence type="ECO:0000256" key="7">
    <source>
        <dbReference type="ARBA" id="ARBA00023172"/>
    </source>
</evidence>
<keyword evidence="3 9" id="KW-0132">Cell division</keyword>
<dbReference type="RefSeq" id="WP_193326029.1">
    <property type="nucleotide sequence ID" value="NZ_CP053291.1"/>
</dbReference>
<dbReference type="InterPro" id="IPR023009">
    <property type="entry name" value="Tyrosine_recombinase_XerC/XerD"/>
</dbReference>
<feature type="active site" evidence="9">
    <location>
        <position position="249"/>
    </location>
</feature>
<evidence type="ECO:0000259" key="11">
    <source>
        <dbReference type="PROSITE" id="PS51900"/>
    </source>
</evidence>
<dbReference type="GO" id="GO:0051301">
    <property type="term" value="P:cell division"/>
    <property type="evidence" value="ECO:0007669"/>
    <property type="project" value="UniProtKB-KW"/>
</dbReference>
<dbReference type="Pfam" id="PF02899">
    <property type="entry name" value="Phage_int_SAM_1"/>
    <property type="match status" value="1"/>
</dbReference>
<keyword evidence="5 9" id="KW-0229">DNA integration</keyword>
<evidence type="ECO:0000256" key="6">
    <source>
        <dbReference type="ARBA" id="ARBA00023125"/>
    </source>
</evidence>
<keyword evidence="2 9" id="KW-0963">Cytoplasm</keyword>
<protein>
    <recommendedName>
        <fullName evidence="9">Tyrosine recombinase XerC</fullName>
    </recommendedName>
</protein>
<evidence type="ECO:0000256" key="9">
    <source>
        <dbReference type="HAMAP-Rule" id="MF_01808"/>
    </source>
</evidence>
<dbReference type="PANTHER" id="PTHR30349:SF77">
    <property type="entry name" value="TYROSINE RECOMBINASE XERC"/>
    <property type="match status" value="1"/>
</dbReference>
<organism evidence="12 13">
    <name type="scientific">Trueperella pecoris</name>
    <dbReference type="NCBI Taxonomy" id="2733571"/>
    <lineage>
        <taxon>Bacteria</taxon>
        <taxon>Bacillati</taxon>
        <taxon>Actinomycetota</taxon>
        <taxon>Actinomycetes</taxon>
        <taxon>Actinomycetales</taxon>
        <taxon>Actinomycetaceae</taxon>
        <taxon>Trueperella</taxon>
    </lineage>
</organism>
<dbReference type="GO" id="GO:0003677">
    <property type="term" value="F:DNA binding"/>
    <property type="evidence" value="ECO:0007669"/>
    <property type="project" value="UniProtKB-UniRule"/>
</dbReference>
<reference evidence="12 13" key="1">
    <citation type="submission" date="2020-10" db="EMBL/GenBank/DDBJ databases">
        <title>Trueperella pecoris sp. nov. isolated from bovine and porcine specimens.</title>
        <authorList>
            <person name="Schoenecker L."/>
            <person name="Schnydrig P."/>
            <person name="Brodard I."/>
            <person name="Thomann A."/>
            <person name="Hemphill A."/>
            <person name="Rodriguez-Campos S."/>
            <person name="Perreten V."/>
            <person name="Jores J."/>
            <person name="Kittl S."/>
        </authorList>
    </citation>
    <scope>NUCLEOTIDE SEQUENCE [LARGE SCALE GENOMIC DNA]</scope>
    <source>
        <strain evidence="12 13">15A0121</strain>
    </source>
</reference>
<dbReference type="InterPro" id="IPR011010">
    <property type="entry name" value="DNA_brk_join_enz"/>
</dbReference>
<comment type="function">
    <text evidence="9">Site-specific tyrosine recombinase, which acts by catalyzing the cutting and rejoining of the recombining DNA molecules. The XerC-XerD complex is essential to convert dimers of the bacterial chromosome into monomers to permit their segregation at cell division. It also contributes to the segregational stability of plasmids.</text>
</comment>
<evidence type="ECO:0000256" key="4">
    <source>
        <dbReference type="ARBA" id="ARBA00022829"/>
    </source>
</evidence>
<evidence type="ECO:0000256" key="8">
    <source>
        <dbReference type="ARBA" id="ARBA00023306"/>
    </source>
</evidence>
<feature type="domain" description="Core-binding (CB)" evidence="11">
    <location>
        <begin position="1"/>
        <end position="90"/>
    </location>
</feature>
<dbReference type="Proteomes" id="UP000595053">
    <property type="component" value="Chromosome"/>
</dbReference>
<dbReference type="SUPFAM" id="SSF56349">
    <property type="entry name" value="DNA breaking-rejoining enzymes"/>
    <property type="match status" value="1"/>
</dbReference>
<dbReference type="PROSITE" id="PS51900">
    <property type="entry name" value="CB"/>
    <property type="match status" value="1"/>
</dbReference>
<dbReference type="GO" id="GO:0007059">
    <property type="term" value="P:chromosome segregation"/>
    <property type="evidence" value="ECO:0007669"/>
    <property type="project" value="UniProtKB-UniRule"/>
</dbReference>
<evidence type="ECO:0000256" key="5">
    <source>
        <dbReference type="ARBA" id="ARBA00022908"/>
    </source>
</evidence>
<dbReference type="Gene3D" id="1.10.443.10">
    <property type="entry name" value="Intergrase catalytic core"/>
    <property type="match status" value="1"/>
</dbReference>
<dbReference type="InterPro" id="IPR004107">
    <property type="entry name" value="Integrase_SAM-like_N"/>
</dbReference>
<evidence type="ECO:0000256" key="1">
    <source>
        <dbReference type="ARBA" id="ARBA00004496"/>
    </source>
</evidence>
<comment type="similarity">
    <text evidence="9">Belongs to the 'phage' integrase family. XerC subfamily.</text>
</comment>
<feature type="domain" description="Tyr recombinase" evidence="10">
    <location>
        <begin position="111"/>
        <end position="294"/>
    </location>
</feature>
<keyword evidence="4 9" id="KW-0159">Chromosome partition</keyword>
<feature type="active site" evidence="9">
    <location>
        <position position="155"/>
    </location>
</feature>
<feature type="active site" evidence="9">
    <location>
        <position position="178"/>
    </location>
</feature>
<accession>A0A7M1QWM9</accession>
<feature type="active site" evidence="9">
    <location>
        <position position="246"/>
    </location>
</feature>
<dbReference type="GO" id="GO:0009037">
    <property type="term" value="F:tyrosine-based site-specific recombinase activity"/>
    <property type="evidence" value="ECO:0007669"/>
    <property type="project" value="UniProtKB-UniRule"/>
</dbReference>
<evidence type="ECO:0000256" key="3">
    <source>
        <dbReference type="ARBA" id="ARBA00022618"/>
    </source>
</evidence>
<dbReference type="InterPro" id="IPR002104">
    <property type="entry name" value="Integrase_catalytic"/>
</dbReference>
<dbReference type="InterPro" id="IPR044068">
    <property type="entry name" value="CB"/>
</dbReference>
<feature type="active site" evidence="9">
    <location>
        <position position="272"/>
    </location>
</feature>
<evidence type="ECO:0000313" key="12">
    <source>
        <dbReference type="EMBL" id="QOR46276.1"/>
    </source>
</evidence>